<dbReference type="Gene3D" id="3.30.70.1450">
    <property type="entry name" value="Regulator of K+ conductance, C-terminal domain"/>
    <property type="match status" value="1"/>
</dbReference>
<dbReference type="GO" id="GO:0006813">
    <property type="term" value="P:potassium ion transport"/>
    <property type="evidence" value="ECO:0007669"/>
    <property type="project" value="InterPro"/>
</dbReference>
<dbReference type="EMBL" id="CP049888">
    <property type="protein sequence ID" value="QIL49994.1"/>
    <property type="molecule type" value="Genomic_DNA"/>
</dbReference>
<dbReference type="PROSITE" id="PS51202">
    <property type="entry name" value="RCK_C"/>
    <property type="match status" value="1"/>
</dbReference>
<dbReference type="InterPro" id="IPR036721">
    <property type="entry name" value="RCK_C_sf"/>
</dbReference>
<dbReference type="InterPro" id="IPR003148">
    <property type="entry name" value="RCK_N"/>
</dbReference>
<organism evidence="3 4">
    <name type="scientific">Weissella coleopterorum</name>
    <dbReference type="NCBI Taxonomy" id="2714949"/>
    <lineage>
        <taxon>Bacteria</taxon>
        <taxon>Bacillati</taxon>
        <taxon>Bacillota</taxon>
        <taxon>Bacilli</taxon>
        <taxon>Lactobacillales</taxon>
        <taxon>Lactobacillaceae</taxon>
        <taxon>Weissella</taxon>
    </lineage>
</organism>
<dbReference type="InterPro" id="IPR050721">
    <property type="entry name" value="Trk_Ktr_HKT_K-transport"/>
</dbReference>
<dbReference type="InterPro" id="IPR036291">
    <property type="entry name" value="NAD(P)-bd_dom_sf"/>
</dbReference>
<dbReference type="Pfam" id="PF02254">
    <property type="entry name" value="TrkA_N"/>
    <property type="match status" value="1"/>
</dbReference>
<feature type="domain" description="RCK C-terminal" evidence="2">
    <location>
        <begin position="135"/>
        <end position="220"/>
    </location>
</feature>
<dbReference type="PANTHER" id="PTHR43833:SF7">
    <property type="entry name" value="KTR SYSTEM POTASSIUM UPTAKE PROTEIN C"/>
    <property type="match status" value="1"/>
</dbReference>
<dbReference type="RefSeq" id="WP_166009163.1">
    <property type="nucleotide sequence ID" value="NZ_CP049888.1"/>
</dbReference>
<name>A0A6G8AY61_9LACO</name>
<reference evidence="3 4" key="1">
    <citation type="submission" date="2020-03" db="EMBL/GenBank/DDBJ databases">
        <title>Weissella sp. nov., isolated from Cybister lewisianus.</title>
        <authorList>
            <person name="Hyun D.-W."/>
            <person name="Bae J.-W."/>
        </authorList>
    </citation>
    <scope>NUCLEOTIDE SEQUENCE [LARGE SCALE GENOMIC DNA]</scope>
    <source>
        <strain evidence="3 4">HDW19</strain>
    </source>
</reference>
<protein>
    <submittedName>
        <fullName evidence="3">TrkA family potassium uptake protein</fullName>
    </submittedName>
</protein>
<proteinExistence type="predicted"/>
<dbReference type="PANTHER" id="PTHR43833">
    <property type="entry name" value="POTASSIUM CHANNEL PROTEIN 2-RELATED-RELATED"/>
    <property type="match status" value="1"/>
</dbReference>
<dbReference type="KEGG" id="wco:G7084_00835"/>
<keyword evidence="4" id="KW-1185">Reference proteome</keyword>
<dbReference type="PROSITE" id="PS51201">
    <property type="entry name" value="RCK_N"/>
    <property type="match status" value="1"/>
</dbReference>
<evidence type="ECO:0000259" key="2">
    <source>
        <dbReference type="PROSITE" id="PS51202"/>
    </source>
</evidence>
<evidence type="ECO:0000313" key="4">
    <source>
        <dbReference type="Proteomes" id="UP000500741"/>
    </source>
</evidence>
<dbReference type="SUPFAM" id="SSF116726">
    <property type="entry name" value="TrkA C-terminal domain-like"/>
    <property type="match status" value="1"/>
</dbReference>
<accession>A0A6G8AY61</accession>
<dbReference type="Proteomes" id="UP000500741">
    <property type="component" value="Chromosome"/>
</dbReference>
<evidence type="ECO:0000313" key="3">
    <source>
        <dbReference type="EMBL" id="QIL49994.1"/>
    </source>
</evidence>
<evidence type="ECO:0000259" key="1">
    <source>
        <dbReference type="PROSITE" id="PS51201"/>
    </source>
</evidence>
<dbReference type="Gene3D" id="3.40.50.720">
    <property type="entry name" value="NAD(P)-binding Rossmann-like Domain"/>
    <property type="match status" value="1"/>
</dbReference>
<gene>
    <name evidence="3" type="ORF">G7084_00835</name>
</gene>
<dbReference type="InterPro" id="IPR006037">
    <property type="entry name" value="RCK_C"/>
</dbReference>
<dbReference type="Pfam" id="PF02080">
    <property type="entry name" value="TrkA_C"/>
    <property type="match status" value="1"/>
</dbReference>
<feature type="domain" description="RCK N-terminal" evidence="1">
    <location>
        <begin position="2"/>
        <end position="119"/>
    </location>
</feature>
<dbReference type="AlphaFoldDB" id="A0A6G8AY61"/>
<sequence>MAETYAVVGLGRFGSSLLESLINDGQEVLAIDNNTEMIQNYMELATHAVIADAQDEESLRELDLASFDHVIVAIGHNQQASILATIILKDIGCKHVIAKAENNLHARVLDKVGADEVVRPEHEMAQQVANRLVSPNLLNYISLSDDYSIGEIKITNFSFINQSLADLDIRSKYGLNVIAVKAHELFLVSPDADYVLNIGDVLTVIGTSADVQKFDRLVSGIKK</sequence>
<dbReference type="GO" id="GO:0008324">
    <property type="term" value="F:monoatomic cation transmembrane transporter activity"/>
    <property type="evidence" value="ECO:0007669"/>
    <property type="project" value="InterPro"/>
</dbReference>
<dbReference type="SUPFAM" id="SSF51735">
    <property type="entry name" value="NAD(P)-binding Rossmann-fold domains"/>
    <property type="match status" value="1"/>
</dbReference>